<name>A0AA86PLS2_9EUKA</name>
<dbReference type="Proteomes" id="UP001642409">
    <property type="component" value="Unassembled WGS sequence"/>
</dbReference>
<dbReference type="InterPro" id="IPR032675">
    <property type="entry name" value="LRR_dom_sf"/>
</dbReference>
<evidence type="ECO:0000313" key="3">
    <source>
        <dbReference type="EMBL" id="CAI9939438.1"/>
    </source>
</evidence>
<evidence type="ECO:0000256" key="1">
    <source>
        <dbReference type="ARBA" id="ARBA00022614"/>
    </source>
</evidence>
<dbReference type="InterPro" id="IPR001611">
    <property type="entry name" value="Leu-rich_rpt"/>
</dbReference>
<evidence type="ECO:0000256" key="2">
    <source>
        <dbReference type="ARBA" id="ARBA00022737"/>
    </source>
</evidence>
<reference evidence="4 5" key="2">
    <citation type="submission" date="2024-07" db="EMBL/GenBank/DDBJ databases">
        <authorList>
            <person name="Akdeniz Z."/>
        </authorList>
    </citation>
    <scope>NUCLEOTIDE SEQUENCE [LARGE SCALE GENOMIC DNA]</scope>
</reference>
<reference evidence="3" key="1">
    <citation type="submission" date="2023-06" db="EMBL/GenBank/DDBJ databases">
        <authorList>
            <person name="Kurt Z."/>
        </authorList>
    </citation>
    <scope>NUCLEOTIDE SEQUENCE</scope>
</reference>
<keyword evidence="5" id="KW-1185">Reference proteome</keyword>
<comment type="caution">
    <text evidence="3">The sequence shown here is derived from an EMBL/GenBank/DDBJ whole genome shotgun (WGS) entry which is preliminary data.</text>
</comment>
<gene>
    <name evidence="4" type="ORF">HINF_LOCUS22629</name>
    <name evidence="3" type="ORF">HINF_LOCUS27083</name>
</gene>
<dbReference type="EMBL" id="CAXDID020000063">
    <property type="protein sequence ID" value="CAL6011251.1"/>
    <property type="molecule type" value="Genomic_DNA"/>
</dbReference>
<keyword evidence="2" id="KW-0677">Repeat</keyword>
<dbReference type="PANTHER" id="PTHR46652">
    <property type="entry name" value="LEUCINE-RICH REPEAT AND IQ DOMAIN-CONTAINING PROTEIN 1-RELATED"/>
    <property type="match status" value="1"/>
</dbReference>
<protein>
    <submittedName>
        <fullName evidence="3">Leucine-rich repeat domain-containing protein</fullName>
    </submittedName>
    <submittedName>
        <fullName evidence="4">Leucine-rich_repeat domain-containing protein</fullName>
    </submittedName>
</protein>
<dbReference type="PANTHER" id="PTHR46652:SF3">
    <property type="entry name" value="LEUCINE-RICH REPEAT-CONTAINING PROTEIN 9"/>
    <property type="match status" value="1"/>
</dbReference>
<dbReference type="PROSITE" id="PS51450">
    <property type="entry name" value="LRR"/>
    <property type="match status" value="2"/>
</dbReference>
<dbReference type="Pfam" id="PF00560">
    <property type="entry name" value="LRR_1"/>
    <property type="match status" value="1"/>
</dbReference>
<evidence type="ECO:0000313" key="4">
    <source>
        <dbReference type="EMBL" id="CAL6011251.1"/>
    </source>
</evidence>
<dbReference type="InterPro" id="IPR050836">
    <property type="entry name" value="SDS22/Internalin_LRR"/>
</dbReference>
<dbReference type="SUPFAM" id="SSF52058">
    <property type="entry name" value="L domain-like"/>
    <property type="match status" value="1"/>
</dbReference>
<accession>A0AA86PLS2</accession>
<organism evidence="3">
    <name type="scientific">Hexamita inflata</name>
    <dbReference type="NCBI Taxonomy" id="28002"/>
    <lineage>
        <taxon>Eukaryota</taxon>
        <taxon>Metamonada</taxon>
        <taxon>Diplomonadida</taxon>
        <taxon>Hexamitidae</taxon>
        <taxon>Hexamitinae</taxon>
        <taxon>Hexamita</taxon>
    </lineage>
</organism>
<dbReference type="Gene3D" id="3.80.10.10">
    <property type="entry name" value="Ribonuclease Inhibitor"/>
    <property type="match status" value="1"/>
</dbReference>
<proteinExistence type="predicted"/>
<dbReference type="AlphaFoldDB" id="A0AA86PLS2"/>
<evidence type="ECO:0000313" key="5">
    <source>
        <dbReference type="Proteomes" id="UP001642409"/>
    </source>
</evidence>
<dbReference type="EMBL" id="CATOUU010000664">
    <property type="protein sequence ID" value="CAI9939438.1"/>
    <property type="molecule type" value="Genomic_DNA"/>
</dbReference>
<sequence length="149" mass="17181">MDYYIYGLSSLRILNLSNCYLKQIQQIGSLKNLEDLDISLNEQVKIDSLSQLIKLKELNISWNKQMDIAPLKNLVGLIKLILCSCGIRSISVLKHLINLQFLDLSDKQFRYFRATVFKAEPNLFKIEQMQLSVNLCFKSTSKSIISKFS</sequence>
<keyword evidence="1" id="KW-0433">Leucine-rich repeat</keyword>